<name>A0A0E9SUX8_ANGAN</name>
<protein>
    <submittedName>
        <fullName evidence="1">Uncharacterized protein</fullName>
    </submittedName>
</protein>
<dbReference type="AlphaFoldDB" id="A0A0E9SUX8"/>
<sequence length="51" mass="6138">MKSQYKFLSCHSTAKLNYKFIFIYLYINTINSFRINLIQSNSTYLFLHIPV</sequence>
<accession>A0A0E9SUX8</accession>
<reference evidence="1" key="1">
    <citation type="submission" date="2014-11" db="EMBL/GenBank/DDBJ databases">
        <authorList>
            <person name="Amaro Gonzalez C."/>
        </authorList>
    </citation>
    <scope>NUCLEOTIDE SEQUENCE</scope>
</reference>
<dbReference type="EMBL" id="GBXM01064132">
    <property type="protein sequence ID" value="JAH44445.1"/>
    <property type="molecule type" value="Transcribed_RNA"/>
</dbReference>
<organism evidence="1">
    <name type="scientific">Anguilla anguilla</name>
    <name type="common">European freshwater eel</name>
    <name type="synonym">Muraena anguilla</name>
    <dbReference type="NCBI Taxonomy" id="7936"/>
    <lineage>
        <taxon>Eukaryota</taxon>
        <taxon>Metazoa</taxon>
        <taxon>Chordata</taxon>
        <taxon>Craniata</taxon>
        <taxon>Vertebrata</taxon>
        <taxon>Euteleostomi</taxon>
        <taxon>Actinopterygii</taxon>
        <taxon>Neopterygii</taxon>
        <taxon>Teleostei</taxon>
        <taxon>Anguilliformes</taxon>
        <taxon>Anguillidae</taxon>
        <taxon>Anguilla</taxon>
    </lineage>
</organism>
<reference evidence="1" key="2">
    <citation type="journal article" date="2015" name="Fish Shellfish Immunol.">
        <title>Early steps in the European eel (Anguilla anguilla)-Vibrio vulnificus interaction in the gills: Role of the RtxA13 toxin.</title>
        <authorList>
            <person name="Callol A."/>
            <person name="Pajuelo D."/>
            <person name="Ebbesson L."/>
            <person name="Teles M."/>
            <person name="MacKenzie S."/>
            <person name="Amaro C."/>
        </authorList>
    </citation>
    <scope>NUCLEOTIDE SEQUENCE</scope>
</reference>
<proteinExistence type="predicted"/>
<evidence type="ECO:0000313" key="1">
    <source>
        <dbReference type="EMBL" id="JAH44445.1"/>
    </source>
</evidence>